<dbReference type="InParanoid" id="K3ZYW0"/>
<dbReference type="HOGENOM" id="CLU_2926995_0_0_1"/>
<proteinExistence type="predicted"/>
<protein>
    <submittedName>
        <fullName evidence="1">Uncharacterized protein</fullName>
    </submittedName>
</protein>
<reference evidence="1" key="2">
    <citation type="submission" date="2018-08" db="UniProtKB">
        <authorList>
            <consortium name="EnsemblPlants"/>
        </authorList>
    </citation>
    <scope>IDENTIFICATION</scope>
    <source>
        <strain evidence="1">Yugu1</strain>
    </source>
</reference>
<dbReference type="AlphaFoldDB" id="K3ZYW0"/>
<name>K3ZYW0_SETIT</name>
<evidence type="ECO:0000313" key="2">
    <source>
        <dbReference type="Proteomes" id="UP000004995"/>
    </source>
</evidence>
<organism evidence="1 2">
    <name type="scientific">Setaria italica</name>
    <name type="common">Foxtail millet</name>
    <name type="synonym">Panicum italicum</name>
    <dbReference type="NCBI Taxonomy" id="4555"/>
    <lineage>
        <taxon>Eukaryota</taxon>
        <taxon>Viridiplantae</taxon>
        <taxon>Streptophyta</taxon>
        <taxon>Embryophyta</taxon>
        <taxon>Tracheophyta</taxon>
        <taxon>Spermatophyta</taxon>
        <taxon>Magnoliopsida</taxon>
        <taxon>Liliopsida</taxon>
        <taxon>Poales</taxon>
        <taxon>Poaceae</taxon>
        <taxon>PACMAD clade</taxon>
        <taxon>Panicoideae</taxon>
        <taxon>Panicodae</taxon>
        <taxon>Paniceae</taxon>
        <taxon>Cenchrinae</taxon>
        <taxon>Setaria</taxon>
    </lineage>
</organism>
<dbReference type="Proteomes" id="UP000004995">
    <property type="component" value="Unassembled WGS sequence"/>
</dbReference>
<reference evidence="2" key="1">
    <citation type="journal article" date="2012" name="Nat. Biotechnol.">
        <title>Reference genome sequence of the model plant Setaria.</title>
        <authorList>
            <person name="Bennetzen J.L."/>
            <person name="Schmutz J."/>
            <person name="Wang H."/>
            <person name="Percifield R."/>
            <person name="Hawkins J."/>
            <person name="Pontaroli A.C."/>
            <person name="Estep M."/>
            <person name="Feng L."/>
            <person name="Vaughn J.N."/>
            <person name="Grimwood J."/>
            <person name="Jenkins J."/>
            <person name="Barry K."/>
            <person name="Lindquist E."/>
            <person name="Hellsten U."/>
            <person name="Deshpande S."/>
            <person name="Wang X."/>
            <person name="Wu X."/>
            <person name="Mitros T."/>
            <person name="Triplett J."/>
            <person name="Yang X."/>
            <person name="Ye C.Y."/>
            <person name="Mauro-Herrera M."/>
            <person name="Wang L."/>
            <person name="Li P."/>
            <person name="Sharma M."/>
            <person name="Sharma R."/>
            <person name="Ronald P.C."/>
            <person name="Panaud O."/>
            <person name="Kellogg E.A."/>
            <person name="Brutnell T.P."/>
            <person name="Doust A.N."/>
            <person name="Tuskan G.A."/>
            <person name="Rokhsar D."/>
            <person name="Devos K.M."/>
        </authorList>
    </citation>
    <scope>NUCLEOTIDE SEQUENCE [LARGE SCALE GENOMIC DNA]</scope>
    <source>
        <strain evidence="2">cv. Yugu1</strain>
    </source>
</reference>
<dbReference type="Gramene" id="KQL25864">
    <property type="protein sequence ID" value="KQL25864"/>
    <property type="gene ID" value="SETIT_031792mg"/>
</dbReference>
<evidence type="ECO:0000313" key="1">
    <source>
        <dbReference type="EnsemblPlants" id="KQL25864"/>
    </source>
</evidence>
<sequence length="61" mass="7276">MESVAKNTLRIKQSLFRTCFEVSTLKDHIIVLVFYIFRLNYYVQPTVYPKPPVFIVPRKNL</sequence>
<accession>K3ZYW0</accession>
<dbReference type="EnsemblPlants" id="KQL25864">
    <property type="protein sequence ID" value="KQL25864"/>
    <property type="gene ID" value="SETIT_031792mg"/>
</dbReference>
<dbReference type="EMBL" id="AGNK02001256">
    <property type="status" value="NOT_ANNOTATED_CDS"/>
    <property type="molecule type" value="Genomic_DNA"/>
</dbReference>
<keyword evidence="2" id="KW-1185">Reference proteome</keyword>